<dbReference type="Proteomes" id="UP000796761">
    <property type="component" value="Unassembled WGS sequence"/>
</dbReference>
<dbReference type="GO" id="GO:0003984">
    <property type="term" value="F:acetolactate synthase activity"/>
    <property type="evidence" value="ECO:0007669"/>
    <property type="project" value="TreeGrafter"/>
</dbReference>
<keyword evidence="6" id="KW-0786">Thiamine pyrophosphate</keyword>
<dbReference type="PANTHER" id="PTHR18968:SF166">
    <property type="entry name" value="2-HYDROXYACYL-COA LYASE 2"/>
    <property type="match status" value="1"/>
</dbReference>
<dbReference type="InterPro" id="IPR029061">
    <property type="entry name" value="THDP-binding"/>
</dbReference>
<dbReference type="GO" id="GO:0009099">
    <property type="term" value="P:L-valine biosynthetic process"/>
    <property type="evidence" value="ECO:0007669"/>
    <property type="project" value="TreeGrafter"/>
</dbReference>
<comment type="cofactor">
    <cofactor evidence="1">
        <name>Mg(2+)</name>
        <dbReference type="ChEBI" id="CHEBI:18420"/>
    </cofactor>
</comment>
<proteinExistence type="inferred from homology"/>
<dbReference type="OrthoDB" id="16262at2759"/>
<dbReference type="AlphaFoldDB" id="A0A8K1D8N4"/>
<evidence type="ECO:0000256" key="9">
    <source>
        <dbReference type="ARBA" id="ARBA00048767"/>
    </source>
</evidence>
<evidence type="ECO:0000259" key="10">
    <source>
        <dbReference type="Pfam" id="PF02775"/>
    </source>
</evidence>
<evidence type="ECO:0000256" key="3">
    <source>
        <dbReference type="ARBA" id="ARBA00007812"/>
    </source>
</evidence>
<feature type="non-terminal residue" evidence="11">
    <location>
        <position position="305"/>
    </location>
</feature>
<feature type="domain" description="Thiamine pyrophosphate enzyme TPP-binding" evidence="10">
    <location>
        <begin position="116"/>
        <end position="243"/>
    </location>
</feature>
<dbReference type="GO" id="GO:0009097">
    <property type="term" value="P:isoleucine biosynthetic process"/>
    <property type="evidence" value="ECO:0007669"/>
    <property type="project" value="TreeGrafter"/>
</dbReference>
<protein>
    <recommendedName>
        <fullName evidence="4">2-hydroxyacyl-CoA lyase 2</fullName>
    </recommendedName>
    <alternativeName>
        <fullName evidence="8">Acetolactate synthase-like protein</fullName>
    </alternativeName>
    <alternativeName>
        <fullName evidence="7">IlvB-like protein</fullName>
    </alternativeName>
</protein>
<comment type="catalytic activity">
    <reaction evidence="9">
        <text>(2R)-hydroxyhexadecanoyl-CoA = pentadecanal + formyl-CoA</text>
        <dbReference type="Rhea" id="RHEA:55212"/>
        <dbReference type="ChEBI" id="CHEBI:17302"/>
        <dbReference type="ChEBI" id="CHEBI:57376"/>
        <dbReference type="ChEBI" id="CHEBI:138654"/>
    </reaction>
    <physiologicalReaction direction="left-to-right" evidence="9">
        <dbReference type="Rhea" id="RHEA:55213"/>
    </physiologicalReaction>
</comment>
<evidence type="ECO:0000256" key="5">
    <source>
        <dbReference type="ARBA" id="ARBA00022723"/>
    </source>
</evidence>
<dbReference type="Pfam" id="PF02775">
    <property type="entry name" value="TPP_enzyme_C"/>
    <property type="match status" value="1"/>
</dbReference>
<dbReference type="GO" id="GO:0030976">
    <property type="term" value="F:thiamine pyrophosphate binding"/>
    <property type="evidence" value="ECO:0007669"/>
    <property type="project" value="InterPro"/>
</dbReference>
<dbReference type="GO" id="GO:0050660">
    <property type="term" value="F:flavin adenine dinucleotide binding"/>
    <property type="evidence" value="ECO:0007669"/>
    <property type="project" value="TreeGrafter"/>
</dbReference>
<dbReference type="InterPro" id="IPR045229">
    <property type="entry name" value="TPP_enz"/>
</dbReference>
<dbReference type="InterPro" id="IPR011766">
    <property type="entry name" value="TPP_enzyme_TPP-bd"/>
</dbReference>
<sequence length="305" mass="32364">TVCDFRLSYGRLFGRGAAVVAVNRDRAQLLRNADVFWRPRLAVQGDPGSLVVSLARSLQGFSCPQEWLQRLRQAEADTERRNRAKAAVSPPCHLNPLALLQGLEQVLPPQSLLVADGGDFVGTAAYIVRPRRPLAWLDPGPFGTLGVGGGFALGAKLCRPEAEVWVLYGDGSLGFSLMEFDTFVRHKVPVIALVGNDAGWTQISREQLPLLGSAVGCRLAFSDYHAVAEALGGRGFLLDSAGGDTKGDIKGDTGDTGDSPGDSGDIGDRVVAVLRAAQAECHRGHPVLVNALLGPSDFREGSVSV</sequence>
<evidence type="ECO:0000256" key="4">
    <source>
        <dbReference type="ARBA" id="ARBA00018936"/>
    </source>
</evidence>
<organism evidence="11 12">
    <name type="scientific">Zosterops borbonicus</name>
    <dbReference type="NCBI Taxonomy" id="364589"/>
    <lineage>
        <taxon>Eukaryota</taxon>
        <taxon>Metazoa</taxon>
        <taxon>Chordata</taxon>
        <taxon>Craniata</taxon>
        <taxon>Vertebrata</taxon>
        <taxon>Euteleostomi</taxon>
        <taxon>Archelosauria</taxon>
        <taxon>Archosauria</taxon>
        <taxon>Dinosauria</taxon>
        <taxon>Saurischia</taxon>
        <taxon>Theropoda</taxon>
        <taxon>Coelurosauria</taxon>
        <taxon>Aves</taxon>
        <taxon>Neognathae</taxon>
        <taxon>Neoaves</taxon>
        <taxon>Telluraves</taxon>
        <taxon>Australaves</taxon>
        <taxon>Passeriformes</taxon>
        <taxon>Sylvioidea</taxon>
        <taxon>Zosteropidae</taxon>
        <taxon>Zosterops</taxon>
    </lineage>
</organism>
<evidence type="ECO:0000313" key="11">
    <source>
        <dbReference type="EMBL" id="TRZ06611.1"/>
    </source>
</evidence>
<name>A0A8K1D8N4_9PASS</name>
<accession>A0A8K1D8N4</accession>
<dbReference type="InterPro" id="IPR000399">
    <property type="entry name" value="TPP-bd_CS"/>
</dbReference>
<comment type="cofactor">
    <cofactor evidence="2">
        <name>thiamine diphosphate</name>
        <dbReference type="ChEBI" id="CHEBI:58937"/>
    </cofactor>
</comment>
<keyword evidence="5" id="KW-0479">Metal-binding</keyword>
<dbReference type="PANTHER" id="PTHR18968">
    <property type="entry name" value="THIAMINE PYROPHOSPHATE ENZYMES"/>
    <property type="match status" value="1"/>
</dbReference>
<dbReference type="GO" id="GO:0000287">
    <property type="term" value="F:magnesium ion binding"/>
    <property type="evidence" value="ECO:0007669"/>
    <property type="project" value="InterPro"/>
</dbReference>
<evidence type="ECO:0000313" key="12">
    <source>
        <dbReference type="Proteomes" id="UP000796761"/>
    </source>
</evidence>
<keyword evidence="12" id="KW-1185">Reference proteome</keyword>
<reference evidence="11" key="1">
    <citation type="submission" date="2019-04" db="EMBL/GenBank/DDBJ databases">
        <title>Genome assembly of Zosterops borbonicus 15179.</title>
        <authorList>
            <person name="Leroy T."/>
            <person name="Anselmetti Y."/>
            <person name="Tilak M.-K."/>
            <person name="Nabholz B."/>
        </authorList>
    </citation>
    <scope>NUCLEOTIDE SEQUENCE</scope>
    <source>
        <strain evidence="11">HGM_15179</strain>
        <tissue evidence="11">Muscle</tissue>
    </source>
</reference>
<comment type="caution">
    <text evidence="11">The sequence shown here is derived from an EMBL/GenBank/DDBJ whole genome shotgun (WGS) entry which is preliminary data.</text>
</comment>
<evidence type="ECO:0000256" key="8">
    <source>
        <dbReference type="ARBA" id="ARBA00032551"/>
    </source>
</evidence>
<comment type="similarity">
    <text evidence="3">Belongs to the TPP enzyme family.</text>
</comment>
<dbReference type="GO" id="GO:0005948">
    <property type="term" value="C:acetolactate synthase complex"/>
    <property type="evidence" value="ECO:0007669"/>
    <property type="project" value="TreeGrafter"/>
</dbReference>
<evidence type="ECO:0000256" key="1">
    <source>
        <dbReference type="ARBA" id="ARBA00001946"/>
    </source>
</evidence>
<dbReference type="EMBL" id="SWJQ01002341">
    <property type="protein sequence ID" value="TRZ06611.1"/>
    <property type="molecule type" value="Genomic_DNA"/>
</dbReference>
<evidence type="ECO:0000256" key="7">
    <source>
        <dbReference type="ARBA" id="ARBA00030510"/>
    </source>
</evidence>
<gene>
    <name evidence="11" type="ORF">HGM15179_020498</name>
</gene>
<dbReference type="SUPFAM" id="SSF52518">
    <property type="entry name" value="Thiamin diphosphate-binding fold (THDP-binding)"/>
    <property type="match status" value="1"/>
</dbReference>
<evidence type="ECO:0000256" key="6">
    <source>
        <dbReference type="ARBA" id="ARBA00023052"/>
    </source>
</evidence>
<dbReference type="PROSITE" id="PS00187">
    <property type="entry name" value="TPP_ENZYMES"/>
    <property type="match status" value="1"/>
</dbReference>
<dbReference type="CDD" id="cd02004">
    <property type="entry name" value="TPP_BZL_OCoD_HPCL"/>
    <property type="match status" value="1"/>
</dbReference>
<dbReference type="Gene3D" id="3.40.50.970">
    <property type="match status" value="1"/>
</dbReference>
<evidence type="ECO:0000256" key="2">
    <source>
        <dbReference type="ARBA" id="ARBA00001964"/>
    </source>
</evidence>